<organism evidence="2 3">
    <name type="scientific">Marinobacterium aestuariivivens</name>
    <dbReference type="NCBI Taxonomy" id="1698799"/>
    <lineage>
        <taxon>Bacteria</taxon>
        <taxon>Pseudomonadati</taxon>
        <taxon>Pseudomonadota</taxon>
        <taxon>Gammaproteobacteria</taxon>
        <taxon>Oceanospirillales</taxon>
        <taxon>Oceanospirillaceae</taxon>
        <taxon>Marinobacterium</taxon>
    </lineage>
</organism>
<reference evidence="3" key="1">
    <citation type="journal article" date="2019" name="Int. J. Syst. Evol. Microbiol.">
        <title>The Global Catalogue of Microorganisms (GCM) 10K type strain sequencing project: providing services to taxonomists for standard genome sequencing and annotation.</title>
        <authorList>
            <consortium name="The Broad Institute Genomics Platform"/>
            <consortium name="The Broad Institute Genome Sequencing Center for Infectious Disease"/>
            <person name="Wu L."/>
            <person name="Ma J."/>
        </authorList>
    </citation>
    <scope>NUCLEOTIDE SEQUENCE [LARGE SCALE GENOMIC DNA]</scope>
    <source>
        <strain evidence="3">NBRC 111756</strain>
    </source>
</reference>
<dbReference type="PANTHER" id="PTHR37946:SF1">
    <property type="entry name" value="SLL1969 PROTEIN"/>
    <property type="match status" value="1"/>
</dbReference>
<accession>A0ABW2A6D5</accession>
<dbReference type="PANTHER" id="PTHR37946">
    <property type="entry name" value="SLL1969 PROTEIN"/>
    <property type="match status" value="1"/>
</dbReference>
<proteinExistence type="predicted"/>
<dbReference type="SUPFAM" id="SSF53474">
    <property type="entry name" value="alpha/beta-Hydrolases"/>
    <property type="match status" value="1"/>
</dbReference>
<keyword evidence="3" id="KW-1185">Reference proteome</keyword>
<evidence type="ECO:0000313" key="3">
    <source>
        <dbReference type="Proteomes" id="UP001596422"/>
    </source>
</evidence>
<name>A0ABW2A6D5_9GAMM</name>
<evidence type="ECO:0000259" key="1">
    <source>
        <dbReference type="Pfam" id="PF12697"/>
    </source>
</evidence>
<dbReference type="RefSeq" id="WP_379911383.1">
    <property type="nucleotide sequence ID" value="NZ_JBHSWE010000001.1"/>
</dbReference>
<dbReference type="EMBL" id="JBHSWE010000001">
    <property type="protein sequence ID" value="MFC6672979.1"/>
    <property type="molecule type" value="Genomic_DNA"/>
</dbReference>
<dbReference type="Proteomes" id="UP001596422">
    <property type="component" value="Unassembled WGS sequence"/>
</dbReference>
<sequence length="206" mass="23039">MQVFLIHGMGRTPLSMLWLRHRLRADGHRVALFGYSPTFESLDRVTGRLLHRLRKLSPAEPYALVGHSLGTVIIRNALDELGAHPPAACFFIAPPLTASRAARFFCRFRLYRLLTGDMGQRLADDAFMNRLPLPQHLRIYAGTSGPRRAWLPFGDEPNDGLVTLAEASGDNGSHVMEVDAMHTFIMNANAVIADIREQLRLLETGR</sequence>
<comment type="caution">
    <text evidence="2">The sequence shown here is derived from an EMBL/GenBank/DDBJ whole genome shotgun (WGS) entry which is preliminary data.</text>
</comment>
<evidence type="ECO:0000313" key="2">
    <source>
        <dbReference type="EMBL" id="MFC6672979.1"/>
    </source>
</evidence>
<feature type="domain" description="AB hydrolase-1" evidence="1">
    <location>
        <begin position="3"/>
        <end position="158"/>
    </location>
</feature>
<gene>
    <name evidence="2" type="ORF">ACFQDL_24965</name>
</gene>
<dbReference type="Gene3D" id="3.40.50.1820">
    <property type="entry name" value="alpha/beta hydrolase"/>
    <property type="match status" value="1"/>
</dbReference>
<dbReference type="InterPro" id="IPR000073">
    <property type="entry name" value="AB_hydrolase_1"/>
</dbReference>
<dbReference type="InterPro" id="IPR029058">
    <property type="entry name" value="AB_hydrolase_fold"/>
</dbReference>
<dbReference type="Pfam" id="PF12697">
    <property type="entry name" value="Abhydrolase_6"/>
    <property type="match status" value="1"/>
</dbReference>
<protein>
    <submittedName>
        <fullName evidence="2">Esterase/lipase family protein</fullName>
    </submittedName>
</protein>